<dbReference type="RefSeq" id="WP_150279092.1">
    <property type="nucleotide sequence ID" value="NZ_BMFF01000008.1"/>
</dbReference>
<reference evidence="3" key="1">
    <citation type="journal article" date="2019" name="Int. J. Syst. Evol. Microbiol.">
        <title>The Global Catalogue of Microorganisms (GCM) 10K type strain sequencing project: providing services to taxonomists for standard genome sequencing and annotation.</title>
        <authorList>
            <consortium name="The Broad Institute Genomics Platform"/>
            <consortium name="The Broad Institute Genome Sequencing Center for Infectious Disease"/>
            <person name="Wu L."/>
            <person name="Ma J."/>
        </authorList>
    </citation>
    <scope>NUCLEOTIDE SEQUENCE [LARGE SCALE GENOMIC DNA]</scope>
    <source>
        <strain evidence="3">CGMCC 1.12482</strain>
    </source>
</reference>
<evidence type="ECO:0000313" key="3">
    <source>
        <dbReference type="Proteomes" id="UP000638188"/>
    </source>
</evidence>
<keyword evidence="1" id="KW-1133">Transmembrane helix</keyword>
<evidence type="ECO:0000313" key="2">
    <source>
        <dbReference type="EMBL" id="GGD10256.1"/>
    </source>
</evidence>
<evidence type="ECO:0008006" key="4">
    <source>
        <dbReference type="Google" id="ProtNLM"/>
    </source>
</evidence>
<comment type="caution">
    <text evidence="2">The sequence shown here is derived from an EMBL/GenBank/DDBJ whole genome shotgun (WGS) entry which is preliminary data.</text>
</comment>
<keyword evidence="3" id="KW-1185">Reference proteome</keyword>
<accession>A0ABQ1Q1U6</accession>
<organism evidence="2 3">
    <name type="scientific">Halopseudomonas salina</name>
    <dbReference type="NCBI Taxonomy" id="1323744"/>
    <lineage>
        <taxon>Bacteria</taxon>
        <taxon>Pseudomonadati</taxon>
        <taxon>Pseudomonadota</taxon>
        <taxon>Gammaproteobacteria</taxon>
        <taxon>Pseudomonadales</taxon>
        <taxon>Pseudomonadaceae</taxon>
        <taxon>Halopseudomonas</taxon>
    </lineage>
</organism>
<keyword evidence="1" id="KW-0812">Transmembrane</keyword>
<dbReference type="Proteomes" id="UP000638188">
    <property type="component" value="Unassembled WGS sequence"/>
</dbReference>
<protein>
    <recommendedName>
        <fullName evidence="4">Cation/multidrug efflux pump</fullName>
    </recommendedName>
</protein>
<evidence type="ECO:0000256" key="1">
    <source>
        <dbReference type="SAM" id="Phobius"/>
    </source>
</evidence>
<dbReference type="EMBL" id="BMFF01000008">
    <property type="protein sequence ID" value="GGD10256.1"/>
    <property type="molecule type" value="Genomic_DNA"/>
</dbReference>
<name>A0ABQ1Q1U6_9GAMM</name>
<feature type="transmembrane region" description="Helical" evidence="1">
    <location>
        <begin position="6"/>
        <end position="26"/>
    </location>
</feature>
<feature type="transmembrane region" description="Helical" evidence="1">
    <location>
        <begin position="38"/>
        <end position="55"/>
    </location>
</feature>
<proteinExistence type="predicted"/>
<gene>
    <name evidence="2" type="ORF">GCM10007418_31610</name>
</gene>
<keyword evidence="1" id="KW-0472">Membrane</keyword>
<sequence length="217" mass="24296">MQYYGLAGLVLVIVALMLFAVVRAGWRLSWLLPWLKGNLLLLGVLFACALGIVAWEIQQFKTLDPGANVATLEFRKVGPQQYELLFSAGTEPRSIVLEGDLWQLDAQVLRWSGLAHAIGLQDGYRLHRLTGRYLTLEQQRGLASAEYTGVLHETPAWRDAWQWLDRLDSGALLETDAFVVRFIPMAEGARFGIEIGETGLTPVPMNRQAMNAMQRSQ</sequence>